<dbReference type="EC" id="2.3.1.-" evidence="2"/>
<dbReference type="InterPro" id="IPR000182">
    <property type="entry name" value="GNAT_dom"/>
</dbReference>
<dbReference type="Pfam" id="PF13527">
    <property type="entry name" value="Acetyltransf_9"/>
    <property type="match status" value="1"/>
</dbReference>
<dbReference type="Proteomes" id="UP001056429">
    <property type="component" value="Unassembled WGS sequence"/>
</dbReference>
<dbReference type="GO" id="GO:0030649">
    <property type="term" value="P:aminoglycoside antibiotic catabolic process"/>
    <property type="evidence" value="ECO:0007669"/>
    <property type="project" value="TreeGrafter"/>
</dbReference>
<feature type="domain" description="N-acetyltransferase" evidence="1">
    <location>
        <begin position="3"/>
        <end position="150"/>
    </location>
</feature>
<keyword evidence="2" id="KW-0808">Transferase</keyword>
<reference evidence="2" key="2">
    <citation type="submission" date="2021-04" db="EMBL/GenBank/DDBJ databases">
        <authorList>
            <person name="Dong X."/>
        </authorList>
    </citation>
    <scope>NUCLEOTIDE SEQUENCE</scope>
    <source>
        <strain evidence="2">ZWT</strain>
    </source>
</reference>
<accession>A0A9J6P627</accession>
<dbReference type="PANTHER" id="PTHR37817">
    <property type="entry name" value="N-ACETYLTRANSFERASE EIS"/>
    <property type="match status" value="1"/>
</dbReference>
<dbReference type="Gene3D" id="3.40.630.30">
    <property type="match status" value="1"/>
</dbReference>
<proteinExistence type="predicted"/>
<dbReference type="PROSITE" id="PS51186">
    <property type="entry name" value="GNAT"/>
    <property type="match status" value="1"/>
</dbReference>
<protein>
    <submittedName>
        <fullName evidence="2">GNAT family N-acetyltransferase</fullName>
        <ecNumber evidence="2">2.3.1.-</ecNumber>
    </submittedName>
</protein>
<dbReference type="RefSeq" id="WP_250861341.1">
    <property type="nucleotide sequence ID" value="NZ_JAGSOJ010000005.1"/>
</dbReference>
<comment type="caution">
    <text evidence="2">The sequence shown here is derived from an EMBL/GenBank/DDBJ whole genome shotgun (WGS) entry which is preliminary data.</text>
</comment>
<evidence type="ECO:0000313" key="2">
    <source>
        <dbReference type="EMBL" id="MCM1992175.1"/>
    </source>
</evidence>
<sequence length="319" mass="36702">MNIKIRSEQIKDYRRIAEINALAFEGEYVGEVTMVDSLRHGTMFDQELSLVAEVEGKVMGHVLFYPFDMYLNGKITKTVCLGPIAVDPEFQKSGVGGNLIEEGHKILKEKGYKLSFLFGHPSYYPRFGYIMNMFGKSNIKFEIDNMKQIEMASDEIKERTVKPSDLKELMGIWENWYGDIDLAIRPGEGLMDWISHTSDIKASVFLKSQEIIGFVRYNKNNLNDIRMFIAKNKEATMEILKYLKNSTSMKSIELPVHPDSTAINFFEDLEYMVDLQTWDAGMIKILDENDKDVEIYCREVQEGIRKAGLIVYPPSYDMA</sequence>
<name>A0A9J6P627_9CLOT</name>
<organism evidence="2 3">
    <name type="scientific">Oceanirhabdus seepicola</name>
    <dbReference type="NCBI Taxonomy" id="2828781"/>
    <lineage>
        <taxon>Bacteria</taxon>
        <taxon>Bacillati</taxon>
        <taxon>Bacillota</taxon>
        <taxon>Clostridia</taxon>
        <taxon>Eubacteriales</taxon>
        <taxon>Clostridiaceae</taxon>
        <taxon>Oceanirhabdus</taxon>
    </lineage>
</organism>
<reference evidence="2" key="1">
    <citation type="journal article" date="2021" name="mSystems">
        <title>Bacteria and Archaea Synergistically Convert Glycine Betaine to Biogenic Methane in the Formosa Cold Seep of the South China Sea.</title>
        <authorList>
            <person name="Li L."/>
            <person name="Zhang W."/>
            <person name="Zhang S."/>
            <person name="Song L."/>
            <person name="Sun Q."/>
            <person name="Zhang H."/>
            <person name="Xiang H."/>
            <person name="Dong X."/>
        </authorList>
    </citation>
    <scope>NUCLEOTIDE SEQUENCE</scope>
    <source>
        <strain evidence="2">ZWT</strain>
    </source>
</reference>
<dbReference type="PANTHER" id="PTHR37817:SF1">
    <property type="entry name" value="N-ACETYLTRANSFERASE EIS"/>
    <property type="match status" value="1"/>
</dbReference>
<dbReference type="EMBL" id="JAGSOJ010000005">
    <property type="protein sequence ID" value="MCM1992175.1"/>
    <property type="molecule type" value="Genomic_DNA"/>
</dbReference>
<dbReference type="AlphaFoldDB" id="A0A9J6P627"/>
<keyword evidence="3" id="KW-1185">Reference proteome</keyword>
<dbReference type="SUPFAM" id="SSF55729">
    <property type="entry name" value="Acyl-CoA N-acyltransferases (Nat)"/>
    <property type="match status" value="1"/>
</dbReference>
<evidence type="ECO:0000313" key="3">
    <source>
        <dbReference type="Proteomes" id="UP001056429"/>
    </source>
</evidence>
<gene>
    <name evidence="2" type="ORF">KDK92_20835</name>
</gene>
<dbReference type="GO" id="GO:0034069">
    <property type="term" value="F:aminoglycoside N-acetyltransferase activity"/>
    <property type="evidence" value="ECO:0007669"/>
    <property type="project" value="TreeGrafter"/>
</dbReference>
<keyword evidence="2" id="KW-0012">Acyltransferase</keyword>
<dbReference type="InterPro" id="IPR051554">
    <property type="entry name" value="Acetyltransferase_Eis"/>
</dbReference>
<evidence type="ECO:0000259" key="1">
    <source>
        <dbReference type="PROSITE" id="PS51186"/>
    </source>
</evidence>
<dbReference type="CDD" id="cd04301">
    <property type="entry name" value="NAT_SF"/>
    <property type="match status" value="1"/>
</dbReference>
<dbReference type="InterPro" id="IPR016181">
    <property type="entry name" value="Acyl_CoA_acyltransferase"/>
</dbReference>